<dbReference type="EMBL" id="HBEH01001054">
    <property type="protein sequence ID" value="CAD8344146.1"/>
    <property type="molecule type" value="Transcribed_RNA"/>
</dbReference>
<keyword evidence="1" id="KW-0732">Signal</keyword>
<sequence>MIFSNSKKNLTSLLVLGSLLSPFSQVEGKNQFLRRRTNELCTPFENRRDEQDLFTFILLEFEQDNLNSRYVPNVSGDQFVETYNSLVTCDQVGAIRAIANADEFKDGTDLAAPRAVYFDLENQGGPTTVLIELSNFFCNSCGQENFSLFYTNSTLSGKKYGNDDCDCRGPTVEKFLSVFF</sequence>
<accession>A0A7S0F7K3</accession>
<protein>
    <submittedName>
        <fullName evidence="2">Uncharacterized protein</fullName>
    </submittedName>
</protein>
<gene>
    <name evidence="2" type="ORF">PARE0329_LOCUS781</name>
</gene>
<evidence type="ECO:0000313" key="2">
    <source>
        <dbReference type="EMBL" id="CAD8344146.1"/>
    </source>
</evidence>
<proteinExistence type="predicted"/>
<feature type="signal peptide" evidence="1">
    <location>
        <begin position="1"/>
        <end position="28"/>
    </location>
</feature>
<evidence type="ECO:0000256" key="1">
    <source>
        <dbReference type="SAM" id="SignalP"/>
    </source>
</evidence>
<feature type="chain" id="PRO_5030566640" evidence="1">
    <location>
        <begin position="29"/>
        <end position="180"/>
    </location>
</feature>
<organism evidence="2">
    <name type="scientific">Pseudo-nitzschia arenysensis</name>
    <dbReference type="NCBI Taxonomy" id="697910"/>
    <lineage>
        <taxon>Eukaryota</taxon>
        <taxon>Sar</taxon>
        <taxon>Stramenopiles</taxon>
        <taxon>Ochrophyta</taxon>
        <taxon>Bacillariophyta</taxon>
        <taxon>Bacillariophyceae</taxon>
        <taxon>Bacillariophycidae</taxon>
        <taxon>Bacillariales</taxon>
        <taxon>Bacillariaceae</taxon>
        <taxon>Pseudo-nitzschia</taxon>
    </lineage>
</organism>
<reference evidence="2" key="1">
    <citation type="submission" date="2021-01" db="EMBL/GenBank/DDBJ databases">
        <authorList>
            <person name="Corre E."/>
            <person name="Pelletier E."/>
            <person name="Niang G."/>
            <person name="Scheremetjew M."/>
            <person name="Finn R."/>
            <person name="Kale V."/>
            <person name="Holt S."/>
            <person name="Cochrane G."/>
            <person name="Meng A."/>
            <person name="Brown T."/>
            <person name="Cohen L."/>
        </authorList>
    </citation>
    <scope>NUCLEOTIDE SEQUENCE</scope>
    <source>
        <strain evidence="2">B593</strain>
    </source>
</reference>
<dbReference type="AlphaFoldDB" id="A0A7S0F7K3"/>
<name>A0A7S0F7K3_9STRA</name>